<reference evidence="12" key="1">
    <citation type="journal article" date="2023" name="G3 (Bethesda)">
        <title>Whole genome assemblies of Zophobas morio and Tenebrio molitor.</title>
        <authorList>
            <person name="Kaur S."/>
            <person name="Stinson S.A."/>
            <person name="diCenzo G.C."/>
        </authorList>
    </citation>
    <scope>NUCLEOTIDE SEQUENCE</scope>
    <source>
        <strain evidence="12">QUZm001</strain>
    </source>
</reference>
<gene>
    <name evidence="12" type="ORF">Zmor_012112</name>
</gene>
<comment type="similarity">
    <text evidence="3 9">Belongs to the metallo-dependent hydrolases superfamily. Adenosine and AMP deaminases family.</text>
</comment>
<dbReference type="GO" id="GO:0003876">
    <property type="term" value="F:AMP deaminase activity"/>
    <property type="evidence" value="ECO:0007669"/>
    <property type="project" value="UniProtKB-EC"/>
</dbReference>
<keyword evidence="4 9" id="KW-0479">Metal-binding</keyword>
<dbReference type="FunFam" id="4.10.800.20:FF:000001">
    <property type="entry name" value="AMP deaminase"/>
    <property type="match status" value="1"/>
</dbReference>
<evidence type="ECO:0000256" key="10">
    <source>
        <dbReference type="SAM" id="MobiDB-lite"/>
    </source>
</evidence>
<evidence type="ECO:0000256" key="8">
    <source>
        <dbReference type="ARBA" id="ARBA00054146"/>
    </source>
</evidence>
<dbReference type="PIRSF" id="PIRSF001251">
    <property type="entry name" value="AMP_deaminase_met"/>
    <property type="match status" value="1"/>
</dbReference>
<evidence type="ECO:0000256" key="7">
    <source>
        <dbReference type="ARBA" id="ARBA00023080"/>
    </source>
</evidence>
<dbReference type="GO" id="GO:0046872">
    <property type="term" value="F:metal ion binding"/>
    <property type="evidence" value="ECO:0007669"/>
    <property type="project" value="UniProtKB-KW"/>
</dbReference>
<dbReference type="SUPFAM" id="SSF51556">
    <property type="entry name" value="Metallo-dependent hydrolases"/>
    <property type="match status" value="1"/>
</dbReference>
<evidence type="ECO:0000256" key="1">
    <source>
        <dbReference type="ARBA" id="ARBA00001947"/>
    </source>
</evidence>
<dbReference type="EMBL" id="JALNTZ010003758">
    <property type="protein sequence ID" value="KAJ3616027.1"/>
    <property type="molecule type" value="Genomic_DNA"/>
</dbReference>
<protein>
    <recommendedName>
        <fullName evidence="9">AMP deaminase</fullName>
        <ecNumber evidence="9">3.5.4.6</ecNumber>
    </recommendedName>
</protein>
<evidence type="ECO:0000313" key="12">
    <source>
        <dbReference type="EMBL" id="KAJ3616027.1"/>
    </source>
</evidence>
<evidence type="ECO:0000256" key="4">
    <source>
        <dbReference type="ARBA" id="ARBA00022723"/>
    </source>
</evidence>
<accession>A0AA38HHB5</accession>
<comment type="catalytic activity">
    <reaction evidence="9">
        <text>AMP + H2O + H(+) = IMP + NH4(+)</text>
        <dbReference type="Rhea" id="RHEA:14777"/>
        <dbReference type="ChEBI" id="CHEBI:15377"/>
        <dbReference type="ChEBI" id="CHEBI:15378"/>
        <dbReference type="ChEBI" id="CHEBI:28938"/>
        <dbReference type="ChEBI" id="CHEBI:58053"/>
        <dbReference type="ChEBI" id="CHEBI:456215"/>
        <dbReference type="EC" id="3.5.4.6"/>
    </reaction>
</comment>
<dbReference type="PROSITE" id="PS00485">
    <property type="entry name" value="A_DEAMINASE"/>
    <property type="match status" value="1"/>
</dbReference>
<keyword evidence="13" id="KW-1185">Reference proteome</keyword>
<dbReference type="FunFam" id="3.20.20.140:FF:000035">
    <property type="entry name" value="Probable amp deaminase"/>
    <property type="match status" value="1"/>
</dbReference>
<dbReference type="AlphaFoldDB" id="A0AA38HHB5"/>
<feature type="transmembrane region" description="Helical" evidence="11">
    <location>
        <begin position="40"/>
        <end position="58"/>
    </location>
</feature>
<dbReference type="NCBIfam" id="TIGR01429">
    <property type="entry name" value="AMP_deaminase"/>
    <property type="match status" value="1"/>
</dbReference>
<sequence>MSSNLSKDNASCFKESAQSEESMSTKTDTKESLEFINFNLGYFFLTAFFILTKIFYIVDEILLPSSNPSKTKKDATDEANRSLRDAISFLVSEEQKTVCEDLLRALDLRRRYMVISLQRWKKAYSMSLLANIKKARFFYNYLYYSSLSGTSKEEAVFQYPSATQYYKDLKFLCTMVTDGPTKSFCYRRLRYLYNQFELHQLLNEMEEYKEQIRIPHRDFYNIRKVDTHVHLASCMNQKHLLQFIKKKLKSCGDEVVIHRDGKDLTLMQVFDSLNLTPYVLSVDTLDMHADRNTFHRFDRFNLKYNPIGESRLREIFLKTDNKVGGRYFAELVREVISDLEETRFQKAEYRASIYGKSINEWHMLADWLTDNNMFSESVNWMIQIPRLYNVYHKSGLISNFMSMLSNIFRPLFEVTLNPNSNLKLYNALLKKIGGFDCVDDESKPEISLHRLVSPEVWNKEENPPYSYYLYYLYANICVLNQLRASMGLNVFQFRPHCGEAGPLDHLMSAFLTAESISHGILLRKMPVGEYLYYLSQMGIAMSPLSNNSLFLEVNRNPMPSYFAKGLNISLSSDDPLQFHLTREALMEEYSVVAQIWKLSVADLCELAKNSVTQSGFPMELKRNWLGNNFEKPGEEGNDISKTNVPNIRVAFRHETLLCEWKILLECLNLP</sequence>
<proteinExistence type="inferred from homology"/>
<dbReference type="InterPro" id="IPR006650">
    <property type="entry name" value="A/AMP_deam_AS"/>
</dbReference>
<keyword evidence="11" id="KW-1133">Transmembrane helix</keyword>
<organism evidence="12 13">
    <name type="scientific">Zophobas morio</name>
    <dbReference type="NCBI Taxonomy" id="2755281"/>
    <lineage>
        <taxon>Eukaryota</taxon>
        <taxon>Metazoa</taxon>
        <taxon>Ecdysozoa</taxon>
        <taxon>Arthropoda</taxon>
        <taxon>Hexapoda</taxon>
        <taxon>Insecta</taxon>
        <taxon>Pterygota</taxon>
        <taxon>Neoptera</taxon>
        <taxon>Endopterygota</taxon>
        <taxon>Coleoptera</taxon>
        <taxon>Polyphaga</taxon>
        <taxon>Cucujiformia</taxon>
        <taxon>Tenebrionidae</taxon>
        <taxon>Zophobas</taxon>
    </lineage>
</organism>
<dbReference type="GO" id="GO:0005829">
    <property type="term" value="C:cytosol"/>
    <property type="evidence" value="ECO:0007669"/>
    <property type="project" value="TreeGrafter"/>
</dbReference>
<keyword evidence="11" id="KW-0812">Transmembrane</keyword>
<keyword evidence="11" id="KW-0472">Membrane</keyword>
<comment type="function">
    <text evidence="8">AMP deaminase plays a critical role in energy metabolism. Catalyzes the deamination of AMP to IMP and plays an important role in the purine nucleotide cycle.</text>
</comment>
<comment type="cofactor">
    <cofactor evidence="1 9">
        <name>Zn(2+)</name>
        <dbReference type="ChEBI" id="CHEBI:29105"/>
    </cofactor>
</comment>
<keyword evidence="6" id="KW-0862">Zinc</keyword>
<dbReference type="InterPro" id="IPR006329">
    <property type="entry name" value="AMPD"/>
</dbReference>
<keyword evidence="5 9" id="KW-0378">Hydrolase</keyword>
<evidence type="ECO:0000313" key="13">
    <source>
        <dbReference type="Proteomes" id="UP001168821"/>
    </source>
</evidence>
<evidence type="ECO:0000256" key="9">
    <source>
        <dbReference type="PIRNR" id="PIRNR001251"/>
    </source>
</evidence>
<evidence type="ECO:0000256" key="3">
    <source>
        <dbReference type="ARBA" id="ARBA00006676"/>
    </source>
</evidence>
<dbReference type="Proteomes" id="UP001168821">
    <property type="component" value="Unassembled WGS sequence"/>
</dbReference>
<evidence type="ECO:0000256" key="6">
    <source>
        <dbReference type="ARBA" id="ARBA00022833"/>
    </source>
</evidence>
<dbReference type="Gene3D" id="3.20.20.140">
    <property type="entry name" value="Metal-dependent hydrolases"/>
    <property type="match status" value="1"/>
</dbReference>
<feature type="region of interest" description="Disordered" evidence="10">
    <location>
        <begin position="1"/>
        <end position="25"/>
    </location>
</feature>
<dbReference type="GO" id="GO:0046033">
    <property type="term" value="P:AMP metabolic process"/>
    <property type="evidence" value="ECO:0007669"/>
    <property type="project" value="TreeGrafter"/>
</dbReference>
<dbReference type="PANTHER" id="PTHR11359">
    <property type="entry name" value="AMP DEAMINASE"/>
    <property type="match status" value="1"/>
</dbReference>
<dbReference type="Gene3D" id="4.10.800.20">
    <property type="match status" value="1"/>
</dbReference>
<dbReference type="PANTHER" id="PTHR11359:SF0">
    <property type="entry name" value="AMP DEAMINASE"/>
    <property type="match status" value="1"/>
</dbReference>
<dbReference type="GO" id="GO:0032264">
    <property type="term" value="P:IMP salvage"/>
    <property type="evidence" value="ECO:0007669"/>
    <property type="project" value="InterPro"/>
</dbReference>
<name>A0AA38HHB5_9CUCU</name>
<dbReference type="Pfam" id="PF19326">
    <property type="entry name" value="AMP_deaminase"/>
    <property type="match status" value="1"/>
</dbReference>
<comment type="caution">
    <text evidence="12">The sequence shown here is derived from an EMBL/GenBank/DDBJ whole genome shotgun (WGS) entry which is preliminary data.</text>
</comment>
<comment type="pathway">
    <text evidence="2">Purine metabolism; IMP biosynthesis via salvage pathway; IMP from AMP: step 1/1.</text>
</comment>
<evidence type="ECO:0000256" key="2">
    <source>
        <dbReference type="ARBA" id="ARBA00004955"/>
    </source>
</evidence>
<evidence type="ECO:0000256" key="11">
    <source>
        <dbReference type="SAM" id="Phobius"/>
    </source>
</evidence>
<dbReference type="EC" id="3.5.4.6" evidence="9"/>
<evidence type="ECO:0000256" key="5">
    <source>
        <dbReference type="ARBA" id="ARBA00022801"/>
    </source>
</evidence>
<dbReference type="InterPro" id="IPR032466">
    <property type="entry name" value="Metal_Hydrolase"/>
</dbReference>
<keyword evidence="7" id="KW-0546">Nucleotide metabolism</keyword>